<protein>
    <submittedName>
        <fullName evidence="1">Uncharacterized protein</fullName>
    </submittedName>
</protein>
<proteinExistence type="predicted"/>
<sequence length="33" mass="3859">MKKILLFSYLFMNMVWAQGWVQTFGGGEGEELF</sequence>
<reference evidence="1" key="1">
    <citation type="submission" date="2018-05" db="EMBL/GenBank/DDBJ databases">
        <authorList>
            <person name="Lanie J.A."/>
            <person name="Ng W.-L."/>
            <person name="Kazmierczak K.M."/>
            <person name="Andrzejewski T.M."/>
            <person name="Davidsen T.M."/>
            <person name="Wayne K.J."/>
            <person name="Tettelin H."/>
            <person name="Glass J.I."/>
            <person name="Rusch D."/>
            <person name="Podicherti R."/>
            <person name="Tsui H.-C.T."/>
            <person name="Winkler M.E."/>
        </authorList>
    </citation>
    <scope>NUCLEOTIDE SEQUENCE</scope>
</reference>
<evidence type="ECO:0000313" key="1">
    <source>
        <dbReference type="EMBL" id="SVA59530.1"/>
    </source>
</evidence>
<dbReference type="AlphaFoldDB" id="A0A381X4G9"/>
<organism evidence="1">
    <name type="scientific">marine metagenome</name>
    <dbReference type="NCBI Taxonomy" id="408172"/>
    <lineage>
        <taxon>unclassified sequences</taxon>
        <taxon>metagenomes</taxon>
        <taxon>ecological metagenomes</taxon>
    </lineage>
</organism>
<dbReference type="EMBL" id="UINC01013848">
    <property type="protein sequence ID" value="SVA59530.1"/>
    <property type="molecule type" value="Genomic_DNA"/>
</dbReference>
<accession>A0A381X4G9</accession>
<name>A0A381X4G9_9ZZZZ</name>
<gene>
    <name evidence="1" type="ORF">METZ01_LOCUS112384</name>
</gene>